<evidence type="ECO:0000259" key="4">
    <source>
        <dbReference type="PROSITE" id="PS50932"/>
    </source>
</evidence>
<evidence type="ECO:0000256" key="2">
    <source>
        <dbReference type="ARBA" id="ARBA00023125"/>
    </source>
</evidence>
<protein>
    <submittedName>
        <fullName evidence="5">HTH-type transcriptional repressor CytR</fullName>
    </submittedName>
</protein>
<dbReference type="PANTHER" id="PTHR30146">
    <property type="entry name" value="LACI-RELATED TRANSCRIPTIONAL REPRESSOR"/>
    <property type="match status" value="1"/>
</dbReference>
<dbReference type="EMBL" id="MZGV01000001">
    <property type="protein sequence ID" value="OPJ65013.1"/>
    <property type="molecule type" value="Genomic_DNA"/>
</dbReference>
<dbReference type="InterPro" id="IPR010982">
    <property type="entry name" value="Lambda_DNA-bd_dom_sf"/>
</dbReference>
<dbReference type="SUPFAM" id="SSF47413">
    <property type="entry name" value="lambda repressor-like DNA-binding domains"/>
    <property type="match status" value="1"/>
</dbReference>
<dbReference type="PROSITE" id="PS50932">
    <property type="entry name" value="HTH_LACI_2"/>
    <property type="match status" value="1"/>
</dbReference>
<dbReference type="GO" id="GO:0003700">
    <property type="term" value="F:DNA-binding transcription factor activity"/>
    <property type="evidence" value="ECO:0007669"/>
    <property type="project" value="TreeGrafter"/>
</dbReference>
<feature type="domain" description="HTH lacI-type" evidence="4">
    <location>
        <begin position="2"/>
        <end position="56"/>
    </location>
</feature>
<reference evidence="5 6" key="1">
    <citation type="submission" date="2017-03" db="EMBL/GenBank/DDBJ databases">
        <title>Genome sequence of Clostridium oryzae DSM 28571.</title>
        <authorList>
            <person name="Poehlein A."/>
            <person name="Daniel R."/>
        </authorList>
    </citation>
    <scope>NUCLEOTIDE SEQUENCE [LARGE SCALE GENOMIC DNA]</scope>
    <source>
        <strain evidence="5 6">DSM 28571</strain>
    </source>
</reference>
<dbReference type="SUPFAM" id="SSF53822">
    <property type="entry name" value="Periplasmic binding protein-like I"/>
    <property type="match status" value="1"/>
</dbReference>
<sequence length="319" mass="35819">MATMKDVAKAANVSIITVSRVINKPDMVKSATRLLVEETMKKMNFLPNHAAKALAEKATRAIHLYVPEYMPISDPFIINLIAGISEELSKAYYLFLIIRELNYNQLCDGIIVTGLRLREESKIQKQIHVPFVLFGKSEMDIDCIDIDNVAGAEMLMDYIISKGHNKIGFIMINSDQRFAHERFIGYKAALAKHNIKLDEALIRYAEHSEKDGYEKTMDLLSKEEPSAIFCCNDLIALGSFRAAAELGLSIPEDISIAGFDSLSFDLLTKVPLTTVKQPVYEAGRKLAVRLLNRIQNKNLKLEKSLIAPELIIRESISTK</sequence>
<dbReference type="RefSeq" id="WP_079421540.1">
    <property type="nucleotide sequence ID" value="NZ_MZGV01000001.1"/>
</dbReference>
<keyword evidence="2" id="KW-0238">DNA-binding</keyword>
<dbReference type="OrthoDB" id="9796186at2"/>
<dbReference type="Pfam" id="PF13377">
    <property type="entry name" value="Peripla_BP_3"/>
    <property type="match status" value="1"/>
</dbReference>
<evidence type="ECO:0000256" key="3">
    <source>
        <dbReference type="ARBA" id="ARBA00023163"/>
    </source>
</evidence>
<dbReference type="STRING" id="1450648.CLORY_00130"/>
<dbReference type="PRINTS" id="PR00036">
    <property type="entry name" value="HTHLACI"/>
</dbReference>
<gene>
    <name evidence="5" type="primary">cytR_1</name>
    <name evidence="5" type="ORF">CLORY_00130</name>
</gene>
<dbReference type="CDD" id="cd01392">
    <property type="entry name" value="HTH_LacI"/>
    <property type="match status" value="1"/>
</dbReference>
<dbReference type="InterPro" id="IPR028082">
    <property type="entry name" value="Peripla_BP_I"/>
</dbReference>
<keyword evidence="1" id="KW-0805">Transcription regulation</keyword>
<dbReference type="Pfam" id="PF00356">
    <property type="entry name" value="LacI"/>
    <property type="match status" value="1"/>
</dbReference>
<dbReference type="Proteomes" id="UP000190080">
    <property type="component" value="Unassembled WGS sequence"/>
</dbReference>
<dbReference type="CDD" id="cd06267">
    <property type="entry name" value="PBP1_LacI_sugar_binding-like"/>
    <property type="match status" value="1"/>
</dbReference>
<organism evidence="5 6">
    <name type="scientific">Clostridium oryzae</name>
    <dbReference type="NCBI Taxonomy" id="1450648"/>
    <lineage>
        <taxon>Bacteria</taxon>
        <taxon>Bacillati</taxon>
        <taxon>Bacillota</taxon>
        <taxon>Clostridia</taxon>
        <taxon>Eubacteriales</taxon>
        <taxon>Clostridiaceae</taxon>
        <taxon>Clostridium</taxon>
    </lineage>
</organism>
<accession>A0A1V4IYP4</accession>
<comment type="caution">
    <text evidence="5">The sequence shown here is derived from an EMBL/GenBank/DDBJ whole genome shotgun (WGS) entry which is preliminary data.</text>
</comment>
<dbReference type="PANTHER" id="PTHR30146:SF154">
    <property type="entry name" value="TRANSCRIPTION REGULATOR, MEMBER OF GALR FAMILY"/>
    <property type="match status" value="1"/>
</dbReference>
<keyword evidence="3" id="KW-0804">Transcription</keyword>
<proteinExistence type="predicted"/>
<dbReference type="SMART" id="SM00354">
    <property type="entry name" value="HTH_LACI"/>
    <property type="match status" value="1"/>
</dbReference>
<dbReference type="Gene3D" id="1.10.260.40">
    <property type="entry name" value="lambda repressor-like DNA-binding domains"/>
    <property type="match status" value="1"/>
</dbReference>
<dbReference type="PROSITE" id="PS00356">
    <property type="entry name" value="HTH_LACI_1"/>
    <property type="match status" value="1"/>
</dbReference>
<keyword evidence="6" id="KW-1185">Reference proteome</keyword>
<dbReference type="InterPro" id="IPR000843">
    <property type="entry name" value="HTH_LacI"/>
</dbReference>
<evidence type="ECO:0000313" key="6">
    <source>
        <dbReference type="Proteomes" id="UP000190080"/>
    </source>
</evidence>
<dbReference type="GO" id="GO:0000976">
    <property type="term" value="F:transcription cis-regulatory region binding"/>
    <property type="evidence" value="ECO:0007669"/>
    <property type="project" value="TreeGrafter"/>
</dbReference>
<evidence type="ECO:0000313" key="5">
    <source>
        <dbReference type="EMBL" id="OPJ65013.1"/>
    </source>
</evidence>
<evidence type="ECO:0000256" key="1">
    <source>
        <dbReference type="ARBA" id="ARBA00023015"/>
    </source>
</evidence>
<name>A0A1V4IYP4_9CLOT</name>
<dbReference type="Gene3D" id="3.40.50.2300">
    <property type="match status" value="2"/>
</dbReference>
<dbReference type="InterPro" id="IPR046335">
    <property type="entry name" value="LacI/GalR-like_sensor"/>
</dbReference>
<dbReference type="AlphaFoldDB" id="A0A1V4IYP4"/>